<dbReference type="EMBL" id="LR798192">
    <property type="protein sequence ID" value="CAB5079564.1"/>
    <property type="molecule type" value="Genomic_DNA"/>
</dbReference>
<accession>A0A6J7VNB0</accession>
<proteinExistence type="predicted"/>
<protein>
    <submittedName>
        <fullName evidence="2">Uncharacterized protein</fullName>
    </submittedName>
</protein>
<name>A0A6J7VNB0_9CAUD</name>
<feature type="compositionally biased region" description="Acidic residues" evidence="1">
    <location>
        <begin position="195"/>
        <end position="204"/>
    </location>
</feature>
<gene>
    <name evidence="2" type="ORF">UFOVP146_12</name>
</gene>
<dbReference type="NCBIfam" id="NF046043">
    <property type="entry name" value="rep_init_NGO0469"/>
    <property type="match status" value="1"/>
</dbReference>
<reference evidence="2" key="1">
    <citation type="submission" date="2020-05" db="EMBL/GenBank/DDBJ databases">
        <authorList>
            <person name="Chiriac C."/>
            <person name="Salcher M."/>
            <person name="Ghai R."/>
            <person name="Kavagutti S V."/>
        </authorList>
    </citation>
    <scope>NUCLEOTIDE SEQUENCE</scope>
</reference>
<evidence type="ECO:0000256" key="1">
    <source>
        <dbReference type="SAM" id="MobiDB-lite"/>
    </source>
</evidence>
<feature type="region of interest" description="Disordered" evidence="1">
    <location>
        <begin position="180"/>
        <end position="204"/>
    </location>
</feature>
<dbReference type="InterPro" id="IPR059222">
    <property type="entry name" value="NGO0469-like"/>
</dbReference>
<evidence type="ECO:0000313" key="2">
    <source>
        <dbReference type="EMBL" id="CAB5079564.1"/>
    </source>
</evidence>
<sequence>MSLTVNAGNGGGGDFEQCPAGSFAARCYQIIDLGHQTFEWKGEAKVAPKVRITWELNEMMQDGRPFSISKEYTASIGDKANLRKDLEAWRGRPFSSEELRNFSLENVLGAPCLLGVVHKPSKDGSKVYANVGSVMALPKGMAAPELVNPAVKFDIGTFDQKVFDSLSSYVQKKILMSKELEENGIPQNATPQDEPAIDSEEVPF</sequence>
<organism evidence="2">
    <name type="scientific">uncultured Caudovirales phage</name>
    <dbReference type="NCBI Taxonomy" id="2100421"/>
    <lineage>
        <taxon>Viruses</taxon>
        <taxon>Duplodnaviria</taxon>
        <taxon>Heunggongvirae</taxon>
        <taxon>Uroviricota</taxon>
        <taxon>Caudoviricetes</taxon>
        <taxon>Peduoviridae</taxon>
        <taxon>Maltschvirus</taxon>
        <taxon>Maltschvirus maltsch</taxon>
    </lineage>
</organism>